<evidence type="ECO:0000256" key="1">
    <source>
        <dbReference type="SAM" id="Phobius"/>
    </source>
</evidence>
<keyword evidence="1" id="KW-0812">Transmembrane</keyword>
<proteinExistence type="predicted"/>
<dbReference type="OrthoDB" id="4868994at2759"/>
<evidence type="ECO:0008006" key="4">
    <source>
        <dbReference type="Google" id="ProtNLM"/>
    </source>
</evidence>
<keyword evidence="3" id="KW-1185">Reference proteome</keyword>
<reference evidence="2" key="1">
    <citation type="submission" date="2021-07" db="EMBL/GenBank/DDBJ databases">
        <title>Elsinoe batatas strain:CRI-CJ2 Genome sequencing and assembly.</title>
        <authorList>
            <person name="Huang L."/>
        </authorList>
    </citation>
    <scope>NUCLEOTIDE SEQUENCE</scope>
    <source>
        <strain evidence="2">CRI-CJ2</strain>
    </source>
</reference>
<accession>A0A8K0KS68</accession>
<dbReference type="Proteomes" id="UP000809789">
    <property type="component" value="Unassembled WGS sequence"/>
</dbReference>
<keyword evidence="1" id="KW-0472">Membrane</keyword>
<evidence type="ECO:0000313" key="3">
    <source>
        <dbReference type="Proteomes" id="UP000809789"/>
    </source>
</evidence>
<comment type="caution">
    <text evidence="2">The sequence shown here is derived from an EMBL/GenBank/DDBJ whole genome shotgun (WGS) entry which is preliminary data.</text>
</comment>
<dbReference type="EMBL" id="JAESVG020000012">
    <property type="protein sequence ID" value="KAG8622849.1"/>
    <property type="molecule type" value="Genomic_DNA"/>
</dbReference>
<sequence length="145" mass="15463">MSTPSTQPSTSSSPLAVLKRTGESSVPPLLLATLTTALHFRPFQTLPMLFPPVFLFSSYLNLSGFVIDSAGISAAWSAAYLILAARRRPLQGLRGKFTARGAVRGVAMVGAAGEAVAGGTAYVLGRRGREEQRRREMVKEVVKGE</sequence>
<dbReference type="Pfam" id="PF10315">
    <property type="entry name" value="Aim19"/>
    <property type="match status" value="1"/>
</dbReference>
<dbReference type="AlphaFoldDB" id="A0A8K0KS68"/>
<name>A0A8K0KS68_9PEZI</name>
<protein>
    <recommendedName>
        <fullName evidence="4">Altered inheritance of mitochondria protein 19</fullName>
    </recommendedName>
</protein>
<evidence type="ECO:0000313" key="2">
    <source>
        <dbReference type="EMBL" id="KAG8622849.1"/>
    </source>
</evidence>
<gene>
    <name evidence="2" type="ORF">KVT40_009360</name>
</gene>
<feature type="transmembrane region" description="Helical" evidence="1">
    <location>
        <begin position="59"/>
        <end position="83"/>
    </location>
</feature>
<organism evidence="2 3">
    <name type="scientific">Elsinoe batatas</name>
    <dbReference type="NCBI Taxonomy" id="2601811"/>
    <lineage>
        <taxon>Eukaryota</taxon>
        <taxon>Fungi</taxon>
        <taxon>Dikarya</taxon>
        <taxon>Ascomycota</taxon>
        <taxon>Pezizomycotina</taxon>
        <taxon>Dothideomycetes</taxon>
        <taxon>Dothideomycetidae</taxon>
        <taxon>Myriangiales</taxon>
        <taxon>Elsinoaceae</taxon>
        <taxon>Elsinoe</taxon>
    </lineage>
</organism>
<keyword evidence="1" id="KW-1133">Transmembrane helix</keyword>
<dbReference type="InterPro" id="IPR019419">
    <property type="entry name" value="AIM19"/>
</dbReference>